<organism evidence="2 3">
    <name type="scientific">Leptotrombidium deliense</name>
    <dbReference type="NCBI Taxonomy" id="299467"/>
    <lineage>
        <taxon>Eukaryota</taxon>
        <taxon>Metazoa</taxon>
        <taxon>Ecdysozoa</taxon>
        <taxon>Arthropoda</taxon>
        <taxon>Chelicerata</taxon>
        <taxon>Arachnida</taxon>
        <taxon>Acari</taxon>
        <taxon>Acariformes</taxon>
        <taxon>Trombidiformes</taxon>
        <taxon>Prostigmata</taxon>
        <taxon>Anystina</taxon>
        <taxon>Parasitengona</taxon>
        <taxon>Trombiculoidea</taxon>
        <taxon>Trombiculidae</taxon>
        <taxon>Leptotrombidium</taxon>
    </lineage>
</organism>
<name>A0A443RXM5_9ACAR</name>
<protein>
    <submittedName>
        <fullName evidence="2">Tudor domain-containing protein 5-like protein</fullName>
    </submittedName>
</protein>
<dbReference type="InterPro" id="IPR050621">
    <property type="entry name" value="Tudor_domain_containing"/>
</dbReference>
<accession>A0A443RXM5</accession>
<dbReference type="PANTHER" id="PTHR22948">
    <property type="entry name" value="TUDOR DOMAIN CONTAINING PROTEIN"/>
    <property type="match status" value="1"/>
</dbReference>
<gene>
    <name evidence="2" type="ORF">B4U80_12216</name>
</gene>
<dbReference type="AlphaFoldDB" id="A0A443RXM5"/>
<dbReference type="GO" id="GO:0005737">
    <property type="term" value="C:cytoplasm"/>
    <property type="evidence" value="ECO:0007669"/>
    <property type="project" value="UniProtKB-ARBA"/>
</dbReference>
<dbReference type="VEuPathDB" id="VectorBase:LDEU012251"/>
<dbReference type="InterPro" id="IPR035437">
    <property type="entry name" value="SNase_OB-fold_sf"/>
</dbReference>
<dbReference type="PROSITE" id="PS50304">
    <property type="entry name" value="TUDOR"/>
    <property type="match status" value="1"/>
</dbReference>
<dbReference type="InterPro" id="IPR002999">
    <property type="entry name" value="Tudor"/>
</dbReference>
<dbReference type="Proteomes" id="UP000288716">
    <property type="component" value="Unassembled WGS sequence"/>
</dbReference>
<dbReference type="EMBL" id="NCKV01022678">
    <property type="protein sequence ID" value="RWS19789.1"/>
    <property type="molecule type" value="Genomic_DNA"/>
</dbReference>
<evidence type="ECO:0000313" key="3">
    <source>
        <dbReference type="Proteomes" id="UP000288716"/>
    </source>
</evidence>
<evidence type="ECO:0000259" key="1">
    <source>
        <dbReference type="PROSITE" id="PS50304"/>
    </source>
</evidence>
<reference evidence="2 3" key="1">
    <citation type="journal article" date="2018" name="Gigascience">
        <title>Genomes of trombidid mites reveal novel predicted allergens and laterally-transferred genes associated with secondary metabolism.</title>
        <authorList>
            <person name="Dong X."/>
            <person name="Chaisiri K."/>
            <person name="Xia D."/>
            <person name="Armstrong S.D."/>
            <person name="Fang Y."/>
            <person name="Donnelly M.J."/>
            <person name="Kadowaki T."/>
            <person name="McGarry J.W."/>
            <person name="Darby A.C."/>
            <person name="Makepeace B.L."/>
        </authorList>
    </citation>
    <scope>NUCLEOTIDE SEQUENCE [LARGE SCALE GENOMIC DNA]</scope>
    <source>
        <strain evidence="2">UoL-UT</strain>
    </source>
</reference>
<proteinExistence type="predicted"/>
<feature type="non-terminal residue" evidence="2">
    <location>
        <position position="375"/>
    </location>
</feature>
<dbReference type="STRING" id="299467.A0A443RXM5"/>
<dbReference type="OrthoDB" id="6513817at2759"/>
<sequence>MNEGIAIADFPSVYQINFREEIYLRRWKYDSFFDFFCALSFELPLSVRGGSEPKVFLESQLFADWFKSCIIEQRHSALKMFVDYPSDAVLPGETLDALEIPSDLIMTENKGNDQLSWVPTLITSAINPHSFWVHIQGKEYSDAVVALMAELEFYNEPESEAYRVPNEFIMKGLFCATKFPGDNQWHRVKIARLQASDRVTVYFIDYGGLNIVHRQDLRLLKRQFFNLKQQAIHVSLKGIKPASDGNFNKWSVQARQKVLEFSDKNYWLATLFYPKITATKYEVCICDTNGDEDVYINEVLLEEKVAVKCNAESVTEREDDSLTATNTTISNISLSQKIRLLASKSKGKHLDSIKKRLKNVKPGISSEPLLRDILQ</sequence>
<dbReference type="SMART" id="SM00333">
    <property type="entry name" value="TUDOR"/>
    <property type="match status" value="1"/>
</dbReference>
<dbReference type="Gene3D" id="2.30.30.140">
    <property type="match status" value="1"/>
</dbReference>
<dbReference type="Gene3D" id="2.40.50.90">
    <property type="match status" value="1"/>
</dbReference>
<feature type="domain" description="Tudor" evidence="1">
    <location>
        <begin position="168"/>
        <end position="227"/>
    </location>
</feature>
<dbReference type="Pfam" id="PF00567">
    <property type="entry name" value="TUDOR"/>
    <property type="match status" value="1"/>
</dbReference>
<keyword evidence="3" id="KW-1185">Reference proteome</keyword>
<dbReference type="SUPFAM" id="SSF63748">
    <property type="entry name" value="Tudor/PWWP/MBT"/>
    <property type="match status" value="1"/>
</dbReference>
<evidence type="ECO:0000313" key="2">
    <source>
        <dbReference type="EMBL" id="RWS19789.1"/>
    </source>
</evidence>
<dbReference type="PANTHER" id="PTHR22948:SF76">
    <property type="entry name" value="FI20010P1-RELATED"/>
    <property type="match status" value="1"/>
</dbReference>
<comment type="caution">
    <text evidence="2">The sequence shown here is derived from an EMBL/GenBank/DDBJ whole genome shotgun (WGS) entry which is preliminary data.</text>
</comment>